<organism evidence="5 6">
    <name type="scientific">Acorus gramineus</name>
    <name type="common">Dwarf sweet flag</name>
    <dbReference type="NCBI Taxonomy" id="55184"/>
    <lineage>
        <taxon>Eukaryota</taxon>
        <taxon>Viridiplantae</taxon>
        <taxon>Streptophyta</taxon>
        <taxon>Embryophyta</taxon>
        <taxon>Tracheophyta</taxon>
        <taxon>Spermatophyta</taxon>
        <taxon>Magnoliopsida</taxon>
        <taxon>Liliopsida</taxon>
        <taxon>Acoraceae</taxon>
        <taxon>Acorus</taxon>
    </lineage>
</organism>
<comment type="caution">
    <text evidence="5">The sequence shown here is derived from an EMBL/GenBank/DDBJ whole genome shotgun (WGS) entry which is preliminary data.</text>
</comment>
<feature type="domain" description="TFIIB-type" evidence="4">
    <location>
        <begin position="4"/>
        <end position="35"/>
    </location>
</feature>
<dbReference type="SUPFAM" id="SSF47954">
    <property type="entry name" value="Cyclin-like"/>
    <property type="match status" value="2"/>
</dbReference>
<dbReference type="InterPro" id="IPR013137">
    <property type="entry name" value="Znf_TFIIB"/>
</dbReference>
<evidence type="ECO:0000313" key="5">
    <source>
        <dbReference type="EMBL" id="KAK1275452.1"/>
    </source>
</evidence>
<gene>
    <name evidence="5" type="ORF">QJS04_geneDACA003737</name>
</gene>
<proteinExistence type="predicted"/>
<dbReference type="InterPro" id="IPR053340">
    <property type="entry name" value="PTF2"/>
</dbReference>
<keyword evidence="6" id="KW-1185">Reference proteome</keyword>
<accession>A0AAV9BH89</accession>
<evidence type="ECO:0000256" key="1">
    <source>
        <dbReference type="ARBA" id="ARBA00023015"/>
    </source>
</evidence>
<dbReference type="PANTHER" id="PTHR48428">
    <property type="entry name" value="PLANT-SPECIFIC TFIIB-RELATED PROTEIN PTF2"/>
    <property type="match status" value="1"/>
</dbReference>
<reference evidence="5" key="1">
    <citation type="journal article" date="2023" name="Nat. Commun.">
        <title>Diploid and tetraploid genomes of Acorus and the evolution of monocots.</title>
        <authorList>
            <person name="Ma L."/>
            <person name="Liu K.W."/>
            <person name="Li Z."/>
            <person name="Hsiao Y.Y."/>
            <person name="Qi Y."/>
            <person name="Fu T."/>
            <person name="Tang G.D."/>
            <person name="Zhang D."/>
            <person name="Sun W.H."/>
            <person name="Liu D.K."/>
            <person name="Li Y."/>
            <person name="Chen G.Z."/>
            <person name="Liu X.D."/>
            <person name="Liao X.Y."/>
            <person name="Jiang Y.T."/>
            <person name="Yu X."/>
            <person name="Hao Y."/>
            <person name="Huang J."/>
            <person name="Zhao X.W."/>
            <person name="Ke S."/>
            <person name="Chen Y.Y."/>
            <person name="Wu W.L."/>
            <person name="Hsu J.L."/>
            <person name="Lin Y.F."/>
            <person name="Huang M.D."/>
            <person name="Li C.Y."/>
            <person name="Huang L."/>
            <person name="Wang Z.W."/>
            <person name="Zhao X."/>
            <person name="Zhong W.Y."/>
            <person name="Peng D.H."/>
            <person name="Ahmad S."/>
            <person name="Lan S."/>
            <person name="Zhang J.S."/>
            <person name="Tsai W.C."/>
            <person name="Van de Peer Y."/>
            <person name="Liu Z.J."/>
        </authorList>
    </citation>
    <scope>NUCLEOTIDE SEQUENCE</scope>
    <source>
        <strain evidence="5">SCP</strain>
    </source>
</reference>
<dbReference type="InterPro" id="IPR036915">
    <property type="entry name" value="Cyclin-like_sf"/>
</dbReference>
<evidence type="ECO:0000313" key="6">
    <source>
        <dbReference type="Proteomes" id="UP001179952"/>
    </source>
</evidence>
<sequence>MAISGPSCFNCGDPDIAVDPDSGHRVCAACGTEQETSGAVDLRHDAYTVDGRQTGTFVRLGSGSGGHSEYRALKRYKAETLIDRLSSKLGLSAATAADVQRMVEEVTSGELGSGDWFPVLVAACATAVARRRGLPLSLTDAAVAASAAGGAGEVGWMMNRVSRHLDLDLPRFDSVGSIDRTVRTSPTLAKADDRTKEAVIRQGRFLMQCCEKWCLSTGRRPLPLVAAVASFAAEINGCDAPVAGIARELGAAPVTAAKRRKELVGTLIKAAKSLLPWGNDVNPRNIVRHAPLILKCMEMKSNSESRGEAVGYEFDLKAVTSNGEDSKYFSLDGEDSRMSPVEILSNESLSEVYRRAMVVKTEAGFAREGHERKRKRGGELVFDEWFWPSERLGCAKRGLSLEEVVERDIGYDAMPPAFVAGLEARKRRRGKILNAKSRIDGVTNGGERVIEGDIDWEDCLIELLLLHNVNEEMLEEGQYNRLLDLHVFDSVSA</sequence>
<protein>
    <recommendedName>
        <fullName evidence="4">TFIIB-type domain-containing protein</fullName>
    </recommendedName>
</protein>
<reference evidence="5" key="2">
    <citation type="submission" date="2023-06" db="EMBL/GenBank/DDBJ databases">
        <authorList>
            <person name="Ma L."/>
            <person name="Liu K.-W."/>
            <person name="Li Z."/>
            <person name="Hsiao Y.-Y."/>
            <person name="Qi Y."/>
            <person name="Fu T."/>
            <person name="Tang G."/>
            <person name="Zhang D."/>
            <person name="Sun W.-H."/>
            <person name="Liu D.-K."/>
            <person name="Li Y."/>
            <person name="Chen G.-Z."/>
            <person name="Liu X.-D."/>
            <person name="Liao X.-Y."/>
            <person name="Jiang Y.-T."/>
            <person name="Yu X."/>
            <person name="Hao Y."/>
            <person name="Huang J."/>
            <person name="Zhao X.-W."/>
            <person name="Ke S."/>
            <person name="Chen Y.-Y."/>
            <person name="Wu W.-L."/>
            <person name="Hsu J.-L."/>
            <person name="Lin Y.-F."/>
            <person name="Huang M.-D."/>
            <person name="Li C.-Y."/>
            <person name="Huang L."/>
            <person name="Wang Z.-W."/>
            <person name="Zhao X."/>
            <person name="Zhong W.-Y."/>
            <person name="Peng D.-H."/>
            <person name="Ahmad S."/>
            <person name="Lan S."/>
            <person name="Zhang J.-S."/>
            <person name="Tsai W.-C."/>
            <person name="Van De Peer Y."/>
            <person name="Liu Z.-J."/>
        </authorList>
    </citation>
    <scope>NUCLEOTIDE SEQUENCE</scope>
    <source>
        <strain evidence="5">SCP</strain>
        <tissue evidence="5">Leaves</tissue>
    </source>
</reference>
<keyword evidence="2" id="KW-0804">Transcription</keyword>
<dbReference type="EMBL" id="JAUJYN010000003">
    <property type="protein sequence ID" value="KAK1275452.1"/>
    <property type="molecule type" value="Genomic_DNA"/>
</dbReference>
<keyword evidence="3" id="KW-0863">Zinc-finger</keyword>
<dbReference type="GO" id="GO:0008270">
    <property type="term" value="F:zinc ion binding"/>
    <property type="evidence" value="ECO:0007669"/>
    <property type="project" value="UniProtKB-KW"/>
</dbReference>
<keyword evidence="3" id="KW-0479">Metal-binding</keyword>
<evidence type="ECO:0000256" key="2">
    <source>
        <dbReference type="ARBA" id="ARBA00023163"/>
    </source>
</evidence>
<dbReference type="PANTHER" id="PTHR48428:SF1">
    <property type="entry name" value="PLANT-SPECIFIC TFIIB-RELATED PROTEIN PTF2"/>
    <property type="match status" value="1"/>
</dbReference>
<dbReference type="Proteomes" id="UP001179952">
    <property type="component" value="Unassembled WGS sequence"/>
</dbReference>
<dbReference type="CDD" id="cd00043">
    <property type="entry name" value="CYCLIN_SF"/>
    <property type="match status" value="1"/>
</dbReference>
<dbReference type="PROSITE" id="PS51134">
    <property type="entry name" value="ZF_TFIIB"/>
    <property type="match status" value="1"/>
</dbReference>
<dbReference type="AlphaFoldDB" id="A0AAV9BH89"/>
<keyword evidence="3" id="KW-0862">Zinc</keyword>
<dbReference type="Gene3D" id="1.10.472.170">
    <property type="match status" value="1"/>
</dbReference>
<keyword evidence="1" id="KW-0805">Transcription regulation</keyword>
<evidence type="ECO:0000259" key="4">
    <source>
        <dbReference type="PROSITE" id="PS51134"/>
    </source>
</evidence>
<name>A0AAV9BH89_ACOGR</name>
<evidence type="ECO:0000256" key="3">
    <source>
        <dbReference type="PROSITE-ProRule" id="PRU00469"/>
    </source>
</evidence>